<evidence type="ECO:0000256" key="9">
    <source>
        <dbReference type="RuleBase" id="RU369079"/>
    </source>
</evidence>
<dbReference type="PANTHER" id="PTHR35011">
    <property type="entry name" value="2,3-DIKETO-L-GULONATE TRAP TRANSPORTER SMALL PERMEASE PROTEIN YIAM"/>
    <property type="match status" value="1"/>
</dbReference>
<dbReference type="RefSeq" id="WP_169560961.1">
    <property type="nucleotide sequence ID" value="NZ_BSNF01000008.1"/>
</dbReference>
<dbReference type="InterPro" id="IPR007387">
    <property type="entry name" value="TRAP_DctQ"/>
</dbReference>
<keyword evidence="6 9" id="KW-1133">Transmembrane helix</keyword>
<comment type="similarity">
    <text evidence="8 9">Belongs to the TRAP transporter small permease family.</text>
</comment>
<evidence type="ECO:0000256" key="2">
    <source>
        <dbReference type="ARBA" id="ARBA00022448"/>
    </source>
</evidence>
<name>A0ABQ5U5A3_9PROT</name>
<evidence type="ECO:0000256" key="8">
    <source>
        <dbReference type="ARBA" id="ARBA00038436"/>
    </source>
</evidence>
<keyword evidence="4 9" id="KW-0997">Cell inner membrane</keyword>
<evidence type="ECO:0000313" key="11">
    <source>
        <dbReference type="EMBL" id="GLQ06860.1"/>
    </source>
</evidence>
<evidence type="ECO:0000259" key="10">
    <source>
        <dbReference type="Pfam" id="PF04290"/>
    </source>
</evidence>
<keyword evidence="3" id="KW-1003">Cell membrane</keyword>
<evidence type="ECO:0000256" key="5">
    <source>
        <dbReference type="ARBA" id="ARBA00022692"/>
    </source>
</evidence>
<comment type="function">
    <text evidence="9">Part of the tripartite ATP-independent periplasmic (TRAP) transport system.</text>
</comment>
<evidence type="ECO:0000256" key="1">
    <source>
        <dbReference type="ARBA" id="ARBA00004429"/>
    </source>
</evidence>
<keyword evidence="12" id="KW-1185">Reference proteome</keyword>
<keyword evidence="5 9" id="KW-0812">Transmembrane</keyword>
<keyword evidence="2 9" id="KW-0813">Transport</keyword>
<feature type="transmembrane region" description="Helical" evidence="9">
    <location>
        <begin position="57"/>
        <end position="75"/>
    </location>
</feature>
<dbReference type="Pfam" id="PF04290">
    <property type="entry name" value="DctQ"/>
    <property type="match status" value="1"/>
</dbReference>
<proteinExistence type="inferred from homology"/>
<organism evidence="11 12">
    <name type="scientific">Sneathiella chinensis</name>
    <dbReference type="NCBI Taxonomy" id="349750"/>
    <lineage>
        <taxon>Bacteria</taxon>
        <taxon>Pseudomonadati</taxon>
        <taxon>Pseudomonadota</taxon>
        <taxon>Alphaproteobacteria</taxon>
        <taxon>Sneathiellales</taxon>
        <taxon>Sneathiellaceae</taxon>
        <taxon>Sneathiella</taxon>
    </lineage>
</organism>
<gene>
    <name evidence="11" type="ORF">GCM10007924_20810</name>
</gene>
<keyword evidence="7 9" id="KW-0472">Membrane</keyword>
<accession>A0ABQ5U5A3</accession>
<feature type="domain" description="Tripartite ATP-independent periplasmic transporters DctQ component" evidence="10">
    <location>
        <begin position="34"/>
        <end position="162"/>
    </location>
</feature>
<evidence type="ECO:0000256" key="4">
    <source>
        <dbReference type="ARBA" id="ARBA00022519"/>
    </source>
</evidence>
<evidence type="ECO:0000256" key="6">
    <source>
        <dbReference type="ARBA" id="ARBA00022989"/>
    </source>
</evidence>
<feature type="transmembrane region" description="Helical" evidence="9">
    <location>
        <begin position="24"/>
        <end position="45"/>
    </location>
</feature>
<comment type="caution">
    <text evidence="11">The sequence shown here is derived from an EMBL/GenBank/DDBJ whole genome shotgun (WGS) entry which is preliminary data.</text>
</comment>
<dbReference type="PANTHER" id="PTHR35011:SF2">
    <property type="entry name" value="2,3-DIKETO-L-GULONATE TRAP TRANSPORTER SMALL PERMEASE PROTEIN YIAM"/>
    <property type="match status" value="1"/>
</dbReference>
<evidence type="ECO:0000313" key="12">
    <source>
        <dbReference type="Proteomes" id="UP001161409"/>
    </source>
</evidence>
<comment type="subcellular location">
    <subcellularLocation>
        <location evidence="1 9">Cell inner membrane</location>
        <topology evidence="1 9">Multi-pass membrane protein</topology>
    </subcellularLocation>
</comment>
<reference evidence="11" key="1">
    <citation type="journal article" date="2014" name="Int. J. Syst. Evol. Microbiol.">
        <title>Complete genome of a new Firmicutes species belonging to the dominant human colonic microbiota ('Ruminococcus bicirculans') reveals two chromosomes and a selective capacity to utilize plant glucans.</title>
        <authorList>
            <consortium name="NISC Comparative Sequencing Program"/>
            <person name="Wegmann U."/>
            <person name="Louis P."/>
            <person name="Goesmann A."/>
            <person name="Henrissat B."/>
            <person name="Duncan S.H."/>
            <person name="Flint H.J."/>
        </authorList>
    </citation>
    <scope>NUCLEOTIDE SEQUENCE</scope>
    <source>
        <strain evidence="11">NBRC 103408</strain>
    </source>
</reference>
<dbReference type="EMBL" id="BSNF01000008">
    <property type="protein sequence ID" value="GLQ06860.1"/>
    <property type="molecule type" value="Genomic_DNA"/>
</dbReference>
<feature type="transmembrane region" description="Helical" evidence="9">
    <location>
        <begin position="140"/>
        <end position="163"/>
    </location>
</feature>
<evidence type="ECO:0000256" key="3">
    <source>
        <dbReference type="ARBA" id="ARBA00022475"/>
    </source>
</evidence>
<reference evidence="11" key="2">
    <citation type="submission" date="2023-01" db="EMBL/GenBank/DDBJ databases">
        <title>Draft genome sequence of Sneathiella chinensis strain NBRC 103408.</title>
        <authorList>
            <person name="Sun Q."/>
            <person name="Mori K."/>
        </authorList>
    </citation>
    <scope>NUCLEOTIDE SEQUENCE</scope>
    <source>
        <strain evidence="11">NBRC 103408</strain>
    </source>
</reference>
<feature type="transmembrane region" description="Helical" evidence="9">
    <location>
        <begin position="96"/>
        <end position="120"/>
    </location>
</feature>
<dbReference type="InterPro" id="IPR055348">
    <property type="entry name" value="DctQ"/>
</dbReference>
<evidence type="ECO:0000256" key="7">
    <source>
        <dbReference type="ARBA" id="ARBA00023136"/>
    </source>
</evidence>
<dbReference type="Proteomes" id="UP001161409">
    <property type="component" value="Unassembled WGS sequence"/>
</dbReference>
<comment type="subunit">
    <text evidence="9">The complex comprises the extracytoplasmic solute receptor protein and the two transmembrane proteins.</text>
</comment>
<sequence>MELCVLVKNGVVAFSHGLARLELWVCKFLIVFFAGLLLVNVLLRYVLSSPLYFAEELAVYTLIWMAFLASSVAMANRQMISLTFIADYLSGPARTALNILVEALMCAVSLVLMYVSFRWVNSGAVAFEQALTLGTLKWPFYSIMPLFFTLTSFHTFANVLYLLGGDAGRNEETS</sequence>
<protein>
    <recommendedName>
        <fullName evidence="9">TRAP transporter small permease protein</fullName>
    </recommendedName>
</protein>